<accession>A0A3Q7FPH0</accession>
<protein>
    <submittedName>
        <fullName evidence="1">Uncharacterized protein</fullName>
    </submittedName>
</protein>
<dbReference type="EnsemblPlants" id="Solyc03g096135.1.1">
    <property type="protein sequence ID" value="Solyc03g096135.1.1"/>
    <property type="gene ID" value="Solyc03g096135.1"/>
</dbReference>
<reference evidence="1" key="1">
    <citation type="journal article" date="2012" name="Nature">
        <title>The tomato genome sequence provides insights into fleshy fruit evolution.</title>
        <authorList>
            <consortium name="Tomato Genome Consortium"/>
        </authorList>
    </citation>
    <scope>NUCLEOTIDE SEQUENCE [LARGE SCALE GENOMIC DNA]</scope>
    <source>
        <strain evidence="1">cv. Heinz 1706</strain>
    </source>
</reference>
<dbReference type="Proteomes" id="UP000004994">
    <property type="component" value="Chromosome 3"/>
</dbReference>
<sequence>MAATTLVVVRCRFEKRKLKSADESIRREYTTWVEGESRVCVGLLGNDDTRQAIVDFLDEAHI</sequence>
<reference evidence="1" key="2">
    <citation type="submission" date="2019-01" db="UniProtKB">
        <authorList>
            <consortium name="EnsemblPlants"/>
        </authorList>
    </citation>
    <scope>IDENTIFICATION</scope>
    <source>
        <strain evidence="1">cv. Heinz 1706</strain>
    </source>
</reference>
<dbReference type="InParanoid" id="A0A3Q7FPH0"/>
<name>A0A3Q7FPH0_SOLLC</name>
<dbReference type="Gramene" id="Solyc03g096135.1.1">
    <property type="protein sequence ID" value="Solyc03g096135.1.1"/>
    <property type="gene ID" value="Solyc03g096135.1"/>
</dbReference>
<keyword evidence="2" id="KW-1185">Reference proteome</keyword>
<organism evidence="1">
    <name type="scientific">Solanum lycopersicum</name>
    <name type="common">Tomato</name>
    <name type="synonym">Lycopersicon esculentum</name>
    <dbReference type="NCBI Taxonomy" id="4081"/>
    <lineage>
        <taxon>Eukaryota</taxon>
        <taxon>Viridiplantae</taxon>
        <taxon>Streptophyta</taxon>
        <taxon>Embryophyta</taxon>
        <taxon>Tracheophyta</taxon>
        <taxon>Spermatophyta</taxon>
        <taxon>Magnoliopsida</taxon>
        <taxon>eudicotyledons</taxon>
        <taxon>Gunneridae</taxon>
        <taxon>Pentapetalae</taxon>
        <taxon>asterids</taxon>
        <taxon>lamiids</taxon>
        <taxon>Solanales</taxon>
        <taxon>Solanaceae</taxon>
        <taxon>Solanoideae</taxon>
        <taxon>Solaneae</taxon>
        <taxon>Solanum</taxon>
        <taxon>Solanum subgen. Lycopersicon</taxon>
    </lineage>
</organism>
<proteinExistence type="predicted"/>
<evidence type="ECO:0000313" key="2">
    <source>
        <dbReference type="Proteomes" id="UP000004994"/>
    </source>
</evidence>
<dbReference type="AlphaFoldDB" id="A0A3Q7FPH0"/>
<evidence type="ECO:0000313" key="1">
    <source>
        <dbReference type="EnsemblPlants" id="Solyc03g096135.1.1"/>
    </source>
</evidence>